<comment type="subcellular location">
    <subcellularLocation>
        <location evidence="1">Cell membrane</location>
        <topology evidence="1">Multi-pass membrane protein</topology>
    </subcellularLocation>
</comment>
<evidence type="ECO:0000259" key="10">
    <source>
        <dbReference type="Pfam" id="PF21088"/>
    </source>
</evidence>
<evidence type="ECO:0000259" key="9">
    <source>
        <dbReference type="Pfam" id="PF21082"/>
    </source>
</evidence>
<feature type="domain" description="Mechanosensitive ion channel MscS" evidence="8">
    <location>
        <begin position="258"/>
        <end position="323"/>
    </location>
</feature>
<evidence type="ECO:0000256" key="6">
    <source>
        <dbReference type="ARBA" id="ARBA00023136"/>
    </source>
</evidence>
<dbReference type="Gene3D" id="2.30.30.60">
    <property type="match status" value="1"/>
</dbReference>
<dbReference type="InterPro" id="IPR049278">
    <property type="entry name" value="MS_channel_C"/>
</dbReference>
<dbReference type="SUPFAM" id="SSF82689">
    <property type="entry name" value="Mechanosensitive channel protein MscS (YggB), C-terminal domain"/>
    <property type="match status" value="1"/>
</dbReference>
<organism evidence="11 12">
    <name type="scientific">Bosea massiliensis</name>
    <dbReference type="NCBI Taxonomy" id="151419"/>
    <lineage>
        <taxon>Bacteria</taxon>
        <taxon>Pseudomonadati</taxon>
        <taxon>Pseudomonadota</taxon>
        <taxon>Alphaproteobacteria</taxon>
        <taxon>Hyphomicrobiales</taxon>
        <taxon>Boseaceae</taxon>
        <taxon>Bosea</taxon>
    </lineage>
</organism>
<reference evidence="12" key="1">
    <citation type="journal article" date="2019" name="Int. J. Syst. Evol. Microbiol.">
        <title>The Global Catalogue of Microorganisms (GCM) 10K type strain sequencing project: providing services to taxonomists for standard genome sequencing and annotation.</title>
        <authorList>
            <consortium name="The Broad Institute Genomics Platform"/>
            <consortium name="The Broad Institute Genome Sequencing Center for Infectious Disease"/>
            <person name="Wu L."/>
            <person name="Ma J."/>
        </authorList>
    </citation>
    <scope>NUCLEOTIDE SEQUENCE [LARGE SCALE GENOMIC DNA]</scope>
    <source>
        <strain evidence="12">CCUG 43117</strain>
    </source>
</reference>
<dbReference type="InterPro" id="IPR023408">
    <property type="entry name" value="MscS_beta-dom_sf"/>
</dbReference>
<dbReference type="Gene3D" id="1.10.287.1260">
    <property type="match status" value="1"/>
</dbReference>
<keyword evidence="3" id="KW-1003">Cell membrane</keyword>
<dbReference type="EMBL" id="JBHSLU010000161">
    <property type="protein sequence ID" value="MFC5509356.1"/>
    <property type="molecule type" value="Genomic_DNA"/>
</dbReference>
<evidence type="ECO:0000313" key="12">
    <source>
        <dbReference type="Proteomes" id="UP001596060"/>
    </source>
</evidence>
<dbReference type="InterPro" id="IPR006685">
    <property type="entry name" value="MscS_channel_2nd"/>
</dbReference>
<dbReference type="PANTHER" id="PTHR30347">
    <property type="entry name" value="POTASSIUM CHANNEL RELATED"/>
    <property type="match status" value="1"/>
</dbReference>
<dbReference type="InterPro" id="IPR011014">
    <property type="entry name" value="MscS_channel_TM-2"/>
</dbReference>
<keyword evidence="5 7" id="KW-1133">Transmembrane helix</keyword>
<evidence type="ECO:0000256" key="3">
    <source>
        <dbReference type="ARBA" id="ARBA00022475"/>
    </source>
</evidence>
<dbReference type="SUPFAM" id="SSF82861">
    <property type="entry name" value="Mechanosensitive channel protein MscS (YggB), transmembrane region"/>
    <property type="match status" value="1"/>
</dbReference>
<comment type="caution">
    <text evidence="11">The sequence shown here is derived from an EMBL/GenBank/DDBJ whole genome shotgun (WGS) entry which is preliminary data.</text>
</comment>
<name>A0ABW0P9P1_9HYPH</name>
<feature type="transmembrane region" description="Helical" evidence="7">
    <location>
        <begin position="169"/>
        <end position="195"/>
    </location>
</feature>
<dbReference type="Pfam" id="PF00924">
    <property type="entry name" value="MS_channel_2nd"/>
    <property type="match status" value="1"/>
</dbReference>
<dbReference type="RefSeq" id="WP_082734983.1">
    <property type="nucleotide sequence ID" value="NZ_JBHSLU010000161.1"/>
</dbReference>
<dbReference type="SUPFAM" id="SSF50182">
    <property type="entry name" value="Sm-like ribonucleoproteins"/>
    <property type="match status" value="1"/>
</dbReference>
<feature type="transmembrane region" description="Helical" evidence="7">
    <location>
        <begin position="216"/>
        <end position="235"/>
    </location>
</feature>
<feature type="transmembrane region" description="Helical" evidence="7">
    <location>
        <begin position="79"/>
        <end position="96"/>
    </location>
</feature>
<sequence>MSFDLSSLSPAARHLLAAFGDAISDGWLLAQLAAIIGGYVLSSWIAAALEPRLEQQARRIRGNPDLLRVVIAFLRRTRWLVYTLWLYACEVALLLLSGPFDVQLLAAARALAAAWFFISALTRIIRSVTIARIVAILCWGYVALAIVGLDEAVLAAFDRAALTLGAVRISLLLVLKLLVALVSLVWFAVLLGSVLSHWVERSQDLSASFKVLIAKLIKIALIIVAGAIALAATGIDLTAITVFSGAVGVGIGFGLQKVVSNFISGIIILLDKSIKPGDTISLGDTFGSIRDLRSRFVSVITRDGREYLIPNEDLITNQVINWSFSSDYVRIDVEFGTSYDSDPHEVSRIAIETAKAVPRVSTHTAPVCWLTGFGASSLDFKLRFWIADPGNGLTNVRGQILLGLWDAFKAAGIGIPFPHREIIMKTPVVLKGANAALEKDSR</sequence>
<dbReference type="Gene3D" id="3.30.70.100">
    <property type="match status" value="1"/>
</dbReference>
<dbReference type="Proteomes" id="UP001596060">
    <property type="component" value="Unassembled WGS sequence"/>
</dbReference>
<gene>
    <name evidence="11" type="ORF">ACFPN9_29510</name>
</gene>
<protein>
    <submittedName>
        <fullName evidence="11">Mechanosensitive ion channel family protein</fullName>
    </submittedName>
</protein>
<evidence type="ECO:0000256" key="7">
    <source>
        <dbReference type="SAM" id="Phobius"/>
    </source>
</evidence>
<dbReference type="InterPro" id="IPR052702">
    <property type="entry name" value="MscS-like_channel"/>
</dbReference>
<evidence type="ECO:0000256" key="4">
    <source>
        <dbReference type="ARBA" id="ARBA00022692"/>
    </source>
</evidence>
<feature type="transmembrane region" description="Helical" evidence="7">
    <location>
        <begin position="102"/>
        <end position="121"/>
    </location>
</feature>
<evidence type="ECO:0000256" key="2">
    <source>
        <dbReference type="ARBA" id="ARBA00008017"/>
    </source>
</evidence>
<feature type="transmembrane region" description="Helical" evidence="7">
    <location>
        <begin position="133"/>
        <end position="157"/>
    </location>
</feature>
<keyword evidence="6 7" id="KW-0472">Membrane</keyword>
<feature type="domain" description="Mechanosensitive ion channel MscS C-terminal" evidence="9">
    <location>
        <begin position="331"/>
        <end position="415"/>
    </location>
</feature>
<dbReference type="PANTHER" id="PTHR30347:SF1">
    <property type="entry name" value="MECHANOSENSITIVE CHANNEL MSCK"/>
    <property type="match status" value="1"/>
</dbReference>
<comment type="similarity">
    <text evidence="2">Belongs to the MscS (TC 1.A.23) family.</text>
</comment>
<proteinExistence type="inferred from homology"/>
<evidence type="ECO:0000259" key="8">
    <source>
        <dbReference type="Pfam" id="PF00924"/>
    </source>
</evidence>
<accession>A0ABW0P9P1</accession>
<dbReference type="Pfam" id="PF21088">
    <property type="entry name" value="MS_channel_1st"/>
    <property type="match status" value="1"/>
</dbReference>
<evidence type="ECO:0000256" key="1">
    <source>
        <dbReference type="ARBA" id="ARBA00004651"/>
    </source>
</evidence>
<evidence type="ECO:0000313" key="11">
    <source>
        <dbReference type="EMBL" id="MFC5509356.1"/>
    </source>
</evidence>
<feature type="domain" description="Mechanosensitive ion channel transmembrane helices 2/3" evidence="10">
    <location>
        <begin position="215"/>
        <end position="256"/>
    </location>
</feature>
<keyword evidence="4 7" id="KW-0812">Transmembrane</keyword>
<feature type="transmembrane region" description="Helical" evidence="7">
    <location>
        <begin position="247"/>
        <end position="270"/>
    </location>
</feature>
<feature type="transmembrane region" description="Helical" evidence="7">
    <location>
        <begin position="28"/>
        <end position="49"/>
    </location>
</feature>
<dbReference type="InterPro" id="IPR049142">
    <property type="entry name" value="MS_channel_1st"/>
</dbReference>
<dbReference type="Pfam" id="PF21082">
    <property type="entry name" value="MS_channel_3rd"/>
    <property type="match status" value="1"/>
</dbReference>
<dbReference type="InterPro" id="IPR011066">
    <property type="entry name" value="MscS_channel_C_sf"/>
</dbReference>
<keyword evidence="12" id="KW-1185">Reference proteome</keyword>
<evidence type="ECO:0000256" key="5">
    <source>
        <dbReference type="ARBA" id="ARBA00022989"/>
    </source>
</evidence>
<dbReference type="InterPro" id="IPR010920">
    <property type="entry name" value="LSM_dom_sf"/>
</dbReference>